<evidence type="ECO:0000313" key="2">
    <source>
        <dbReference type="EMBL" id="MFC7278360.1"/>
    </source>
</evidence>
<proteinExistence type="predicted"/>
<evidence type="ECO:0000259" key="1">
    <source>
        <dbReference type="Pfam" id="PF19054"/>
    </source>
</evidence>
<dbReference type="InterPro" id="IPR001387">
    <property type="entry name" value="Cro/C1-type_HTH"/>
</dbReference>
<feature type="domain" description="DUF5753" evidence="1">
    <location>
        <begin position="98"/>
        <end position="278"/>
    </location>
</feature>
<dbReference type="EMBL" id="JBHTBJ010000032">
    <property type="protein sequence ID" value="MFC7278360.1"/>
    <property type="molecule type" value="Genomic_DNA"/>
</dbReference>
<comment type="caution">
    <text evidence="2">The sequence shown here is derived from an EMBL/GenBank/DDBJ whole genome shotgun (WGS) entry which is preliminary data.</text>
</comment>
<dbReference type="InterPro" id="IPR010982">
    <property type="entry name" value="Lambda_DNA-bd_dom_sf"/>
</dbReference>
<dbReference type="Pfam" id="PF19054">
    <property type="entry name" value="DUF5753"/>
    <property type="match status" value="1"/>
</dbReference>
<accession>A0ABW2I1A0</accession>
<dbReference type="SUPFAM" id="SSF47413">
    <property type="entry name" value="lambda repressor-like DNA-binding domains"/>
    <property type="match status" value="1"/>
</dbReference>
<sequence>MPEQVGQAVARERLRARLVELRRLSGLSADAVTSRTHWSLSKLNRIETGAVTVQPLDAQALLQIYGLDDPGEVARLTDLAITARRRQWWSGFQLEPEVRDFVAYESTASRITTYQALHIPDLLQTEAYARMALTAAAGKKADDPGVQGALDLLQRRQAEVAARGPEIQAVLDGAVLARRVGGGQVMRAQLDRLVEVIGEGRVRVVVVPLRHGLIPGPGGGFELLGFPGAEDPDVVFVESPVRNLLVRDKDVIAGYHDAADTLIDSGLTRDAAIKEIRRVRAEL</sequence>
<name>A0ABW2I1A0_9ACTN</name>
<dbReference type="Proteomes" id="UP001596548">
    <property type="component" value="Unassembled WGS sequence"/>
</dbReference>
<organism evidence="2 3">
    <name type="scientific">Paractinoplanes rhizophilus</name>
    <dbReference type="NCBI Taxonomy" id="1416877"/>
    <lineage>
        <taxon>Bacteria</taxon>
        <taxon>Bacillati</taxon>
        <taxon>Actinomycetota</taxon>
        <taxon>Actinomycetes</taxon>
        <taxon>Micromonosporales</taxon>
        <taxon>Micromonosporaceae</taxon>
        <taxon>Paractinoplanes</taxon>
    </lineage>
</organism>
<keyword evidence="3" id="KW-1185">Reference proteome</keyword>
<reference evidence="3" key="1">
    <citation type="journal article" date="2019" name="Int. J. Syst. Evol. Microbiol.">
        <title>The Global Catalogue of Microorganisms (GCM) 10K type strain sequencing project: providing services to taxonomists for standard genome sequencing and annotation.</title>
        <authorList>
            <consortium name="The Broad Institute Genomics Platform"/>
            <consortium name="The Broad Institute Genome Sequencing Center for Infectious Disease"/>
            <person name="Wu L."/>
            <person name="Ma J."/>
        </authorList>
    </citation>
    <scope>NUCLEOTIDE SEQUENCE [LARGE SCALE GENOMIC DNA]</scope>
    <source>
        <strain evidence="3">XZYJT-10</strain>
    </source>
</reference>
<dbReference type="CDD" id="cd00093">
    <property type="entry name" value="HTH_XRE"/>
    <property type="match status" value="1"/>
</dbReference>
<dbReference type="Pfam" id="PF13560">
    <property type="entry name" value="HTH_31"/>
    <property type="match status" value="1"/>
</dbReference>
<evidence type="ECO:0000313" key="3">
    <source>
        <dbReference type="Proteomes" id="UP001596548"/>
    </source>
</evidence>
<dbReference type="RefSeq" id="WP_378975126.1">
    <property type="nucleotide sequence ID" value="NZ_JBHTBJ010000032.1"/>
</dbReference>
<dbReference type="InterPro" id="IPR043917">
    <property type="entry name" value="DUF5753"/>
</dbReference>
<gene>
    <name evidence="2" type="ORF">ACFQS1_30625</name>
</gene>
<protein>
    <submittedName>
        <fullName evidence="2">Helix-turn-helix domain-containing protein</fullName>
    </submittedName>
</protein>